<keyword evidence="8" id="KW-1185">Reference proteome</keyword>
<feature type="region of interest" description="Disordered" evidence="5">
    <location>
        <begin position="1"/>
        <end position="51"/>
    </location>
</feature>
<evidence type="ECO:0000256" key="3">
    <source>
        <dbReference type="ARBA" id="ARBA00023163"/>
    </source>
</evidence>
<dbReference type="SUPFAM" id="SSF48498">
    <property type="entry name" value="Tetracyclin repressor-like, C-terminal domain"/>
    <property type="match status" value="1"/>
</dbReference>
<dbReference type="AlphaFoldDB" id="A0A5B8JHR8"/>
<gene>
    <name evidence="7" type="ORF">FQU76_15875</name>
</gene>
<dbReference type="GO" id="GO:0003700">
    <property type="term" value="F:DNA-binding transcription factor activity"/>
    <property type="evidence" value="ECO:0007669"/>
    <property type="project" value="TreeGrafter"/>
</dbReference>
<dbReference type="Gene3D" id="1.10.357.10">
    <property type="entry name" value="Tetracycline Repressor, domain 2"/>
    <property type="match status" value="1"/>
</dbReference>
<dbReference type="Pfam" id="PF02909">
    <property type="entry name" value="TetR_C_1"/>
    <property type="match status" value="1"/>
</dbReference>
<dbReference type="InterPro" id="IPR036271">
    <property type="entry name" value="Tet_transcr_reg_TetR-rel_C_sf"/>
</dbReference>
<keyword evidence="3" id="KW-0804">Transcription</keyword>
<dbReference type="PANTHER" id="PTHR30055">
    <property type="entry name" value="HTH-TYPE TRANSCRIPTIONAL REGULATOR RUTR"/>
    <property type="match status" value="1"/>
</dbReference>
<feature type="domain" description="HTH tetR-type" evidence="6">
    <location>
        <begin position="51"/>
        <end position="111"/>
    </location>
</feature>
<dbReference type="PANTHER" id="PTHR30055:SF151">
    <property type="entry name" value="TRANSCRIPTIONAL REGULATORY PROTEIN"/>
    <property type="match status" value="1"/>
</dbReference>
<dbReference type="Proteomes" id="UP000320580">
    <property type="component" value="Chromosome"/>
</dbReference>
<evidence type="ECO:0000256" key="5">
    <source>
        <dbReference type="SAM" id="MobiDB-lite"/>
    </source>
</evidence>
<dbReference type="InterPro" id="IPR009057">
    <property type="entry name" value="Homeodomain-like_sf"/>
</dbReference>
<dbReference type="InterPro" id="IPR001647">
    <property type="entry name" value="HTH_TetR"/>
</dbReference>
<dbReference type="PROSITE" id="PS50977">
    <property type="entry name" value="HTH_TETR_2"/>
    <property type="match status" value="1"/>
</dbReference>
<evidence type="ECO:0000256" key="4">
    <source>
        <dbReference type="PROSITE-ProRule" id="PRU00335"/>
    </source>
</evidence>
<sequence>MAGGPGPARGRRPGSGPSAKTNKSADSGVRSSVWQAGGRPERARRSAQPATLDRRKIVDTAVRLLDAEGAAKFSMRRLAAELDVTAMSVYWYVDNKDDLLEYALDAAYGGIPIPDVSDPSRWREQIRALAAEYRGLLVRHPWTAGLVGHFLNIGPNSVSFVLAVHQAIRNAGLPPEGQIGGMAAIYQFVYGFGTIEGQFVAHCAAAGISQDEYVARAMGTVNALPELGEYAEAAAEMMDARGGGTVAEMRDRDFDFALEMMLAGVEAMAARARRAEMT</sequence>
<dbReference type="Pfam" id="PF00440">
    <property type="entry name" value="TetR_N"/>
    <property type="match status" value="1"/>
</dbReference>
<name>A0A5B8JHR8_9ACTN</name>
<keyword evidence="1" id="KW-0805">Transcription regulation</keyword>
<dbReference type="InterPro" id="IPR004111">
    <property type="entry name" value="Repressor_TetR_C"/>
</dbReference>
<keyword evidence="2 4" id="KW-0238">DNA-binding</keyword>
<dbReference type="OrthoDB" id="3214072at2"/>
<evidence type="ECO:0000256" key="2">
    <source>
        <dbReference type="ARBA" id="ARBA00023125"/>
    </source>
</evidence>
<evidence type="ECO:0000256" key="1">
    <source>
        <dbReference type="ARBA" id="ARBA00023015"/>
    </source>
</evidence>
<dbReference type="KEGG" id="sqz:FQU76_15875"/>
<proteinExistence type="predicted"/>
<dbReference type="InterPro" id="IPR050109">
    <property type="entry name" value="HTH-type_TetR-like_transc_reg"/>
</dbReference>
<dbReference type="Gene3D" id="1.10.10.60">
    <property type="entry name" value="Homeodomain-like"/>
    <property type="match status" value="1"/>
</dbReference>
<dbReference type="EMBL" id="CP042266">
    <property type="protein sequence ID" value="QDY81066.1"/>
    <property type="molecule type" value="Genomic_DNA"/>
</dbReference>
<dbReference type="GO" id="GO:0000976">
    <property type="term" value="F:transcription cis-regulatory region binding"/>
    <property type="evidence" value="ECO:0007669"/>
    <property type="project" value="TreeGrafter"/>
</dbReference>
<feature type="compositionally biased region" description="Polar residues" evidence="5">
    <location>
        <begin position="20"/>
        <end position="34"/>
    </location>
</feature>
<accession>A0A5B8JHR8</accession>
<dbReference type="SUPFAM" id="SSF46689">
    <property type="entry name" value="Homeodomain-like"/>
    <property type="match status" value="1"/>
</dbReference>
<evidence type="ECO:0000313" key="7">
    <source>
        <dbReference type="EMBL" id="QDY81066.1"/>
    </source>
</evidence>
<organism evidence="7 8">
    <name type="scientific">Streptomyces qinzhouensis</name>
    <dbReference type="NCBI Taxonomy" id="2599401"/>
    <lineage>
        <taxon>Bacteria</taxon>
        <taxon>Bacillati</taxon>
        <taxon>Actinomycetota</taxon>
        <taxon>Actinomycetes</taxon>
        <taxon>Kitasatosporales</taxon>
        <taxon>Streptomycetaceae</taxon>
        <taxon>Streptomyces</taxon>
    </lineage>
</organism>
<reference evidence="7 8" key="1">
    <citation type="submission" date="2019-07" db="EMBL/GenBank/DDBJ databases">
        <authorList>
            <person name="Zhu P."/>
        </authorList>
    </citation>
    <scope>NUCLEOTIDE SEQUENCE [LARGE SCALE GENOMIC DNA]</scope>
    <source>
        <strain evidence="7 8">SSL-25</strain>
    </source>
</reference>
<protein>
    <submittedName>
        <fullName evidence="7">TetR family transcriptional regulator</fullName>
    </submittedName>
</protein>
<evidence type="ECO:0000313" key="8">
    <source>
        <dbReference type="Proteomes" id="UP000320580"/>
    </source>
</evidence>
<dbReference type="GO" id="GO:0045892">
    <property type="term" value="P:negative regulation of DNA-templated transcription"/>
    <property type="evidence" value="ECO:0007669"/>
    <property type="project" value="InterPro"/>
</dbReference>
<feature type="DNA-binding region" description="H-T-H motif" evidence="4">
    <location>
        <begin position="74"/>
        <end position="93"/>
    </location>
</feature>
<evidence type="ECO:0000259" key="6">
    <source>
        <dbReference type="PROSITE" id="PS50977"/>
    </source>
</evidence>